<keyword evidence="4" id="KW-1185">Reference proteome</keyword>
<dbReference type="Gene3D" id="3.10.20.90">
    <property type="entry name" value="Phosphatidylinositol 3-kinase Catalytic Subunit, Chain A, domain 1"/>
    <property type="match status" value="1"/>
</dbReference>
<dbReference type="InterPro" id="IPR000270">
    <property type="entry name" value="PB1_dom"/>
</dbReference>
<feature type="compositionally biased region" description="Low complexity" evidence="1">
    <location>
        <begin position="1"/>
        <end position="16"/>
    </location>
</feature>
<proteinExistence type="predicted"/>
<dbReference type="PANTHER" id="PTHR31066:SF85">
    <property type="entry name" value="OS02G0809100 PROTEIN"/>
    <property type="match status" value="1"/>
</dbReference>
<organism evidence="3 4">
    <name type="scientific">Dovyalis caffra</name>
    <dbReference type="NCBI Taxonomy" id="77055"/>
    <lineage>
        <taxon>Eukaryota</taxon>
        <taxon>Viridiplantae</taxon>
        <taxon>Streptophyta</taxon>
        <taxon>Embryophyta</taxon>
        <taxon>Tracheophyta</taxon>
        <taxon>Spermatophyta</taxon>
        <taxon>Magnoliopsida</taxon>
        <taxon>eudicotyledons</taxon>
        <taxon>Gunneridae</taxon>
        <taxon>Pentapetalae</taxon>
        <taxon>rosids</taxon>
        <taxon>fabids</taxon>
        <taxon>Malpighiales</taxon>
        <taxon>Salicaceae</taxon>
        <taxon>Flacourtieae</taxon>
        <taxon>Dovyalis</taxon>
    </lineage>
</organism>
<dbReference type="CDD" id="cd06410">
    <property type="entry name" value="PB1_UP2"/>
    <property type="match status" value="1"/>
</dbReference>
<sequence length="450" mass="48533">METFSHSSYPDSGDSSPHSREIDDTQTSDDPPSTYKVKLMCSFGGKIQPRLHDNQLAYIGGDTKILSVDRGIKFYGMMHKLTSLCGGATDICVKYQLPGEDLDALISVTNEEDLEHMMIEYDRLHRASGKPARLRLFLFSLKSFVSSEVKSDRQWFVDALNSVNVQSLESSSPPAKAAVSAENPDFLFGLDNNAVVPVTKFVDTPPLQPTVLEAVVKDVSAGSECGSEDRNLTGDASAAVNQQTADLQRLQIAGNNEQRKFDEANSRGFLGEYYAQKLQEKMTPVPTPVPVGMVIPAAYLHEGQVSSTGYPMANVGAEQPVYLIQVPALRPVNGQVGQGYYGVHRVVQEVYREQPVYSPVQQPAATVGSVQQQQSMKAGGLVQSKVGVAEQGYVQVGYDSAGRQVYYTTPYQAVPVATVGAVDGRQGGGVVNQDGKVAGGSVRTPQNSSV</sequence>
<dbReference type="Pfam" id="PF00564">
    <property type="entry name" value="PB1"/>
    <property type="match status" value="1"/>
</dbReference>
<dbReference type="SMART" id="SM00666">
    <property type="entry name" value="PB1"/>
    <property type="match status" value="1"/>
</dbReference>
<evidence type="ECO:0000256" key="1">
    <source>
        <dbReference type="SAM" id="MobiDB-lite"/>
    </source>
</evidence>
<name>A0AAV1SA42_9ROSI</name>
<protein>
    <recommendedName>
        <fullName evidence="2">PB1 domain-containing protein</fullName>
    </recommendedName>
</protein>
<evidence type="ECO:0000313" key="4">
    <source>
        <dbReference type="Proteomes" id="UP001314170"/>
    </source>
</evidence>
<dbReference type="PANTHER" id="PTHR31066">
    <property type="entry name" value="OS05G0427100 PROTEIN-RELATED"/>
    <property type="match status" value="1"/>
</dbReference>
<dbReference type="InterPro" id="IPR053198">
    <property type="entry name" value="Gynoecium_Dev_Regulator"/>
</dbReference>
<dbReference type="Proteomes" id="UP001314170">
    <property type="component" value="Unassembled WGS sequence"/>
</dbReference>
<feature type="region of interest" description="Disordered" evidence="1">
    <location>
        <begin position="430"/>
        <end position="450"/>
    </location>
</feature>
<reference evidence="3 4" key="1">
    <citation type="submission" date="2024-01" db="EMBL/GenBank/DDBJ databases">
        <authorList>
            <person name="Waweru B."/>
        </authorList>
    </citation>
    <scope>NUCLEOTIDE SEQUENCE [LARGE SCALE GENOMIC DNA]</scope>
</reference>
<dbReference type="AlphaFoldDB" id="A0AAV1SA42"/>
<feature type="region of interest" description="Disordered" evidence="1">
    <location>
        <begin position="1"/>
        <end position="33"/>
    </location>
</feature>
<dbReference type="FunFam" id="3.10.20.90:FF:000058">
    <property type="entry name" value="Octicosapeptide/phox/Bem1p domain kinase superfamily protein"/>
    <property type="match status" value="1"/>
</dbReference>
<comment type="caution">
    <text evidence="3">The sequence shown here is derived from an EMBL/GenBank/DDBJ whole genome shotgun (WGS) entry which is preliminary data.</text>
</comment>
<evidence type="ECO:0000259" key="2">
    <source>
        <dbReference type="SMART" id="SM00666"/>
    </source>
</evidence>
<dbReference type="EMBL" id="CAWUPB010001173">
    <property type="protein sequence ID" value="CAK7347307.1"/>
    <property type="molecule type" value="Genomic_DNA"/>
</dbReference>
<evidence type="ECO:0000313" key="3">
    <source>
        <dbReference type="EMBL" id="CAK7347307.1"/>
    </source>
</evidence>
<accession>A0AAV1SA42</accession>
<feature type="domain" description="PB1" evidence="2">
    <location>
        <begin position="51"/>
        <end position="141"/>
    </location>
</feature>
<dbReference type="SUPFAM" id="SSF54277">
    <property type="entry name" value="CAD &amp; PB1 domains"/>
    <property type="match status" value="1"/>
</dbReference>
<gene>
    <name evidence="3" type="ORF">DCAF_LOCUS19991</name>
</gene>